<keyword evidence="3" id="KW-0547">Nucleotide-binding</keyword>
<dbReference type="GO" id="GO:0006811">
    <property type="term" value="P:monoatomic ion transport"/>
    <property type="evidence" value="ECO:0007669"/>
    <property type="project" value="UniProtKB-KW"/>
</dbReference>
<dbReference type="Pfam" id="PF00122">
    <property type="entry name" value="E1-E2_ATPase"/>
    <property type="match status" value="1"/>
</dbReference>
<comment type="similarity">
    <text evidence="9">Belongs to the cation transport ATPase (P-type) (TC 3.A.3) family.</text>
</comment>
<dbReference type="Gene3D" id="1.20.1110.10">
    <property type="entry name" value="Calcium-transporting ATPase, transmembrane domain"/>
    <property type="match status" value="1"/>
</dbReference>
<feature type="compositionally biased region" description="Low complexity" evidence="10">
    <location>
        <begin position="662"/>
        <end position="684"/>
    </location>
</feature>
<accession>A0AAD2JK73</accession>
<evidence type="ECO:0000256" key="5">
    <source>
        <dbReference type="ARBA" id="ARBA00022967"/>
    </source>
</evidence>
<keyword evidence="15" id="KW-1185">Reference proteome</keyword>
<keyword evidence="7" id="KW-0813">Transport</keyword>
<keyword evidence="7" id="KW-0406">Ion transport</keyword>
<dbReference type="GO" id="GO:0016887">
    <property type="term" value="F:ATP hydrolysis activity"/>
    <property type="evidence" value="ECO:0007669"/>
    <property type="project" value="InterPro"/>
</dbReference>
<feature type="transmembrane region" description="Helical" evidence="11">
    <location>
        <begin position="114"/>
        <end position="132"/>
    </location>
</feature>
<dbReference type="InterPro" id="IPR023299">
    <property type="entry name" value="ATPase_P-typ_cyto_dom_N"/>
</dbReference>
<dbReference type="SFLD" id="SFLDS00003">
    <property type="entry name" value="Haloacid_Dehalogenase"/>
    <property type="match status" value="1"/>
</dbReference>
<name>A0AAD2JK73_9STRA</name>
<evidence type="ECO:0000259" key="13">
    <source>
        <dbReference type="Pfam" id="PF00689"/>
    </source>
</evidence>
<comment type="subcellular location">
    <subcellularLocation>
        <location evidence="1">Membrane</location>
        <topology evidence="1">Multi-pass membrane protein</topology>
    </subcellularLocation>
</comment>
<dbReference type="InterPro" id="IPR023298">
    <property type="entry name" value="ATPase_P-typ_TM_dom_sf"/>
</dbReference>
<dbReference type="Pfam" id="PF13246">
    <property type="entry name" value="Cation_ATPase"/>
    <property type="match status" value="1"/>
</dbReference>
<dbReference type="SFLD" id="SFLDG00002">
    <property type="entry name" value="C1.7:_P-type_atpase_like"/>
    <property type="match status" value="1"/>
</dbReference>
<dbReference type="FunFam" id="3.40.50.1000:FF:000083">
    <property type="entry name" value="Sodium/potassium-transporting ATPase subunit alpha"/>
    <property type="match status" value="1"/>
</dbReference>
<proteinExistence type="inferred from homology"/>
<evidence type="ECO:0000256" key="7">
    <source>
        <dbReference type="ARBA" id="ARBA00023065"/>
    </source>
</evidence>
<feature type="domain" description="Cation-transporting P-type ATPase C-terminal" evidence="13">
    <location>
        <begin position="819"/>
        <end position="991"/>
    </location>
</feature>
<dbReference type="SUPFAM" id="SSF81653">
    <property type="entry name" value="Calcium ATPase, transduction domain A"/>
    <property type="match status" value="1"/>
</dbReference>
<comment type="caution">
    <text evidence="14">The sequence shown here is derived from an EMBL/GenBank/DDBJ whole genome shotgun (WGS) entry which is preliminary data.</text>
</comment>
<dbReference type="InterPro" id="IPR006068">
    <property type="entry name" value="ATPase_P-typ_cation-transptr_C"/>
</dbReference>
<evidence type="ECO:0000256" key="4">
    <source>
        <dbReference type="ARBA" id="ARBA00022840"/>
    </source>
</evidence>
<reference evidence="14" key="1">
    <citation type="submission" date="2023-08" db="EMBL/GenBank/DDBJ databases">
        <authorList>
            <person name="Audoor S."/>
            <person name="Bilcke G."/>
        </authorList>
    </citation>
    <scope>NUCLEOTIDE SEQUENCE</scope>
</reference>
<dbReference type="InterPro" id="IPR059000">
    <property type="entry name" value="ATPase_P-type_domA"/>
</dbReference>
<dbReference type="AlphaFoldDB" id="A0AAD2JK73"/>
<dbReference type="SUPFAM" id="SSF81665">
    <property type="entry name" value="Calcium ATPase, transmembrane domain M"/>
    <property type="match status" value="1"/>
</dbReference>
<dbReference type="InterPro" id="IPR018303">
    <property type="entry name" value="ATPase_P-typ_P_site"/>
</dbReference>
<evidence type="ECO:0000256" key="1">
    <source>
        <dbReference type="ARBA" id="ARBA00004141"/>
    </source>
</evidence>
<evidence type="ECO:0000256" key="2">
    <source>
        <dbReference type="ARBA" id="ARBA00022692"/>
    </source>
</evidence>
<dbReference type="Gene3D" id="2.70.150.10">
    <property type="entry name" value="Calcium-transporting ATPase, cytoplasmic transduction domain A"/>
    <property type="match status" value="1"/>
</dbReference>
<sequence length="1052" mass="113016">MSASYPFNRGEECSWQPEDVARRMASLAGSVDSSEDLLHHGWSSKTIAHMRSAFGSNVMVGEDDEETKNIIFRKLPFLQPVLSSLLEQMKEPLILMLLFSALISIALGNTTDAISIGIALFIVSLVAAVQEYRSEQALEKLNNLVPHTCTVLRDGRVLDNFPARELVVGDLVLLGTGDRVPADCRVVDSIELRIDESSLTGENHPVDKTSEGITIDANPAITSQRNVAFTGTLITAGRGRALVLAVGVKTEFGQVAAALSTVETRKSPLQLKIDELGKRLAYLSTVAIVIIAIFGLLMGRPFLETLNVAVSLAVAAIPEGLPICTTVTLALGVLKMSKQNAIVKKLPVVESLGCATTVASDKTGTLTQNEMTSRSVFTLAFPRKTFAFSGVGYNTTGGKLMVADEDGFGKTKDVSSASEEFVAISALFSTACLCNNATVVADLDSDIGEGHLGGAMSGQPTELALIIGSEKAGVADPRPQYHRTQELPFSSERKRMEVRARPVGGRHACAAFDLALGSASSLQRAQKRKSMDGSMYFVKGMPESVLLECKTHVTATGEVAPLDEDGKALVLAQTRQMAASGLRVLSMAYGASVEELTFAGIVGMEDPPREGVAEAVWQLRNGGVKVLMITGDSKETAVAIAKRCGILGSKSDADLSRKSFASLDSTGSDGDSSGGLSDIEIGDSTTMSGEDIDSIPPQNLADSVVGVKVFYRVAPRHKLAIVRALQQNGEIVAMTGDGVNDATALKGADIGIAMGKKGTDVAKEAADVVLADDDFQTITMAIAEGKGIFFNIRCFLAFQLSTSFAALTMASIATALGLPTPLNAMQILWINIIMDGPPAQSLGVEPVDERILKAKPRMADDPIVTRALLLRAVSSAALIVFLTLKVFSNELDDGKVSRRDTTMTFMTFVNCDLFNAYVCRSASKTFYQLGLFSNPAFLWAVGGSVLGQLLVVYFKPLQEVFQTEALSFSDMIYIILLSSNILWLDTLRKKFFESWFNDGFHPSPLAKKEHMPKPKKRQWFFRGHTGKGTRRNLPWLKFGNSKEQKSKSAVAL</sequence>
<dbReference type="SUPFAM" id="SSF81660">
    <property type="entry name" value="Metal cation-transporting ATPase, ATP-binding domain N"/>
    <property type="match status" value="1"/>
</dbReference>
<dbReference type="Pfam" id="PF00702">
    <property type="entry name" value="Hydrolase"/>
    <property type="match status" value="1"/>
</dbReference>
<evidence type="ECO:0000256" key="3">
    <source>
        <dbReference type="ARBA" id="ARBA00022741"/>
    </source>
</evidence>
<evidence type="ECO:0000313" key="14">
    <source>
        <dbReference type="EMBL" id="CAJ1958772.1"/>
    </source>
</evidence>
<dbReference type="GO" id="GO:0005524">
    <property type="term" value="F:ATP binding"/>
    <property type="evidence" value="ECO:0007669"/>
    <property type="project" value="UniProtKB-KW"/>
</dbReference>
<dbReference type="Gene3D" id="3.40.1110.10">
    <property type="entry name" value="Calcium-transporting ATPase, cytoplasmic domain N"/>
    <property type="match status" value="1"/>
</dbReference>
<evidence type="ECO:0000256" key="9">
    <source>
        <dbReference type="ARBA" id="ARBA00038148"/>
    </source>
</evidence>
<feature type="transmembrane region" description="Helical" evidence="11">
    <location>
        <begin position="795"/>
        <end position="818"/>
    </location>
</feature>
<feature type="transmembrane region" description="Helical" evidence="11">
    <location>
        <begin position="966"/>
        <end position="984"/>
    </location>
</feature>
<dbReference type="PROSITE" id="PS00154">
    <property type="entry name" value="ATPASE_E1_E2"/>
    <property type="match status" value="1"/>
</dbReference>
<feature type="transmembrane region" description="Helical" evidence="11">
    <location>
        <begin position="310"/>
        <end position="334"/>
    </location>
</feature>
<feature type="transmembrane region" description="Helical" evidence="11">
    <location>
        <begin position="280"/>
        <end position="298"/>
    </location>
</feature>
<dbReference type="InterPro" id="IPR008250">
    <property type="entry name" value="ATPase_P-typ_transduc_dom_A_sf"/>
</dbReference>
<feature type="transmembrane region" description="Helical" evidence="11">
    <location>
        <begin position="868"/>
        <end position="888"/>
    </location>
</feature>
<evidence type="ECO:0000256" key="11">
    <source>
        <dbReference type="SAM" id="Phobius"/>
    </source>
</evidence>
<dbReference type="EMBL" id="CAKOGP040001980">
    <property type="protein sequence ID" value="CAJ1958772.1"/>
    <property type="molecule type" value="Genomic_DNA"/>
</dbReference>
<feature type="transmembrane region" description="Helical" evidence="11">
    <location>
        <begin position="936"/>
        <end position="954"/>
    </location>
</feature>
<evidence type="ECO:0000256" key="6">
    <source>
        <dbReference type="ARBA" id="ARBA00022989"/>
    </source>
</evidence>
<keyword evidence="4" id="KW-0067">ATP-binding</keyword>
<dbReference type="GO" id="GO:0016020">
    <property type="term" value="C:membrane"/>
    <property type="evidence" value="ECO:0007669"/>
    <property type="project" value="UniProtKB-SubCell"/>
</dbReference>
<dbReference type="Proteomes" id="UP001295423">
    <property type="component" value="Unassembled WGS sequence"/>
</dbReference>
<dbReference type="PANTHER" id="PTHR42861">
    <property type="entry name" value="CALCIUM-TRANSPORTING ATPASE"/>
    <property type="match status" value="1"/>
</dbReference>
<keyword evidence="2 11" id="KW-0812">Transmembrane</keyword>
<dbReference type="InterPro" id="IPR001757">
    <property type="entry name" value="P_typ_ATPase"/>
</dbReference>
<evidence type="ECO:0008006" key="16">
    <source>
        <dbReference type="Google" id="ProtNLM"/>
    </source>
</evidence>
<evidence type="ECO:0000256" key="8">
    <source>
        <dbReference type="ARBA" id="ARBA00023136"/>
    </source>
</evidence>
<evidence type="ECO:0000259" key="12">
    <source>
        <dbReference type="Pfam" id="PF00122"/>
    </source>
</evidence>
<dbReference type="InterPro" id="IPR023214">
    <property type="entry name" value="HAD_sf"/>
</dbReference>
<evidence type="ECO:0000256" key="10">
    <source>
        <dbReference type="SAM" id="MobiDB-lite"/>
    </source>
</evidence>
<feature type="domain" description="P-type ATPase A" evidence="12">
    <location>
        <begin position="144"/>
        <end position="259"/>
    </location>
</feature>
<feature type="region of interest" description="Disordered" evidence="10">
    <location>
        <begin position="662"/>
        <end position="695"/>
    </location>
</feature>
<dbReference type="InterPro" id="IPR044492">
    <property type="entry name" value="P_typ_ATPase_HD_dom"/>
</dbReference>
<keyword evidence="5" id="KW-1278">Translocase</keyword>
<dbReference type="SUPFAM" id="SSF56784">
    <property type="entry name" value="HAD-like"/>
    <property type="match status" value="1"/>
</dbReference>
<organism evidence="14 15">
    <name type="scientific">Cylindrotheca closterium</name>
    <dbReference type="NCBI Taxonomy" id="2856"/>
    <lineage>
        <taxon>Eukaryota</taxon>
        <taxon>Sar</taxon>
        <taxon>Stramenopiles</taxon>
        <taxon>Ochrophyta</taxon>
        <taxon>Bacillariophyta</taxon>
        <taxon>Bacillariophyceae</taxon>
        <taxon>Bacillariophycidae</taxon>
        <taxon>Bacillariales</taxon>
        <taxon>Bacillariaceae</taxon>
        <taxon>Cylindrotheca</taxon>
    </lineage>
</organism>
<protein>
    <recommendedName>
        <fullName evidence="16">P-type Ca(2+) transporter</fullName>
    </recommendedName>
</protein>
<dbReference type="Pfam" id="PF00689">
    <property type="entry name" value="Cation_ATPase_C"/>
    <property type="match status" value="1"/>
</dbReference>
<keyword evidence="6 11" id="KW-1133">Transmembrane helix</keyword>
<dbReference type="PRINTS" id="PR00119">
    <property type="entry name" value="CATATPASE"/>
</dbReference>
<dbReference type="InterPro" id="IPR036412">
    <property type="entry name" value="HAD-like_sf"/>
</dbReference>
<evidence type="ECO:0000313" key="15">
    <source>
        <dbReference type="Proteomes" id="UP001295423"/>
    </source>
</evidence>
<gene>
    <name evidence="14" type="ORF">CYCCA115_LOCUS17343</name>
</gene>
<dbReference type="Gene3D" id="3.40.50.1000">
    <property type="entry name" value="HAD superfamily/HAD-like"/>
    <property type="match status" value="1"/>
</dbReference>
<keyword evidence="8 11" id="KW-0472">Membrane</keyword>
<dbReference type="NCBIfam" id="TIGR01494">
    <property type="entry name" value="ATPase_P-type"/>
    <property type="match status" value="3"/>
</dbReference>
<dbReference type="PRINTS" id="PR00121">
    <property type="entry name" value="NAKATPASE"/>
</dbReference>
<dbReference type="SFLD" id="SFLDF00027">
    <property type="entry name" value="p-type_atpase"/>
    <property type="match status" value="1"/>
</dbReference>